<proteinExistence type="predicted"/>
<dbReference type="SUPFAM" id="SSF46785">
    <property type="entry name" value="Winged helix' DNA-binding domain"/>
    <property type="match status" value="1"/>
</dbReference>
<protein>
    <submittedName>
        <fullName evidence="1">PadR family transcriptional regulator</fullName>
    </submittedName>
</protein>
<organism evidence="1">
    <name type="scientific">Thermosphaera aggregans</name>
    <dbReference type="NCBI Taxonomy" id="54254"/>
    <lineage>
        <taxon>Archaea</taxon>
        <taxon>Thermoproteota</taxon>
        <taxon>Thermoprotei</taxon>
        <taxon>Desulfurococcales</taxon>
        <taxon>Desulfurococcaceae</taxon>
        <taxon>Thermosphaera</taxon>
    </lineage>
</organism>
<reference evidence="1" key="1">
    <citation type="journal article" date="2020" name="mSystems">
        <title>Genome- and Community-Level Interaction Insights into Carbon Utilization and Element Cycling Functions of Hydrothermarchaeota in Hydrothermal Sediment.</title>
        <authorList>
            <person name="Zhou Z."/>
            <person name="Liu Y."/>
            <person name="Xu W."/>
            <person name="Pan J."/>
            <person name="Luo Z.H."/>
            <person name="Li M."/>
        </authorList>
    </citation>
    <scope>NUCLEOTIDE SEQUENCE [LARGE SCALE GENOMIC DNA]</scope>
    <source>
        <strain evidence="1">SpSt-23</strain>
    </source>
</reference>
<accession>A0A7C2FG68</accession>
<dbReference type="InterPro" id="IPR036388">
    <property type="entry name" value="WH-like_DNA-bd_sf"/>
</dbReference>
<dbReference type="AlphaFoldDB" id="A0A7C2FG68"/>
<dbReference type="Gene3D" id="1.10.10.10">
    <property type="entry name" value="Winged helix-like DNA-binding domain superfamily/Winged helix DNA-binding domain"/>
    <property type="match status" value="1"/>
</dbReference>
<dbReference type="InterPro" id="IPR036390">
    <property type="entry name" value="WH_DNA-bd_sf"/>
</dbReference>
<dbReference type="EMBL" id="DSJT01000003">
    <property type="protein sequence ID" value="HEF86760.1"/>
    <property type="molecule type" value="Genomic_DNA"/>
</dbReference>
<sequence>MSDTKALARLRKKLTIENLWLYIIKIMLDEAKPLKAYDLKVRLRERFGINPPAVTVYTVIYRMNREGLLTKKTVKEEALYEPTSKGIEAFKQGVLFIEETLAKLKI</sequence>
<gene>
    <name evidence="1" type="ORF">ENP55_00300</name>
</gene>
<name>A0A7C2FG68_9CREN</name>
<evidence type="ECO:0000313" key="1">
    <source>
        <dbReference type="EMBL" id="HEF86760.1"/>
    </source>
</evidence>
<comment type="caution">
    <text evidence="1">The sequence shown here is derived from an EMBL/GenBank/DDBJ whole genome shotgun (WGS) entry which is preliminary data.</text>
</comment>